<keyword evidence="3" id="KW-1185">Reference proteome</keyword>
<feature type="region of interest" description="Disordered" evidence="1">
    <location>
        <begin position="45"/>
        <end position="78"/>
    </location>
</feature>
<dbReference type="Proteomes" id="UP001345963">
    <property type="component" value="Unassembled WGS sequence"/>
</dbReference>
<name>A0ABU7BVB4_9TELE</name>
<evidence type="ECO:0000313" key="2">
    <source>
        <dbReference type="EMBL" id="MED6254030.1"/>
    </source>
</evidence>
<reference evidence="2 3" key="1">
    <citation type="submission" date="2021-07" db="EMBL/GenBank/DDBJ databases">
        <authorList>
            <person name="Palmer J.M."/>
        </authorList>
    </citation>
    <scope>NUCLEOTIDE SEQUENCE [LARGE SCALE GENOMIC DNA]</scope>
    <source>
        <strain evidence="2 3">AT_MEX2019</strain>
        <tissue evidence="2">Muscle</tissue>
    </source>
</reference>
<organism evidence="2 3">
    <name type="scientific">Ataeniobius toweri</name>
    <dbReference type="NCBI Taxonomy" id="208326"/>
    <lineage>
        <taxon>Eukaryota</taxon>
        <taxon>Metazoa</taxon>
        <taxon>Chordata</taxon>
        <taxon>Craniata</taxon>
        <taxon>Vertebrata</taxon>
        <taxon>Euteleostomi</taxon>
        <taxon>Actinopterygii</taxon>
        <taxon>Neopterygii</taxon>
        <taxon>Teleostei</taxon>
        <taxon>Neoteleostei</taxon>
        <taxon>Acanthomorphata</taxon>
        <taxon>Ovalentaria</taxon>
        <taxon>Atherinomorphae</taxon>
        <taxon>Cyprinodontiformes</taxon>
        <taxon>Goodeidae</taxon>
        <taxon>Ataeniobius</taxon>
    </lineage>
</organism>
<proteinExistence type="predicted"/>
<comment type="caution">
    <text evidence="2">The sequence shown here is derived from an EMBL/GenBank/DDBJ whole genome shotgun (WGS) entry which is preliminary data.</text>
</comment>
<evidence type="ECO:0000256" key="1">
    <source>
        <dbReference type="SAM" id="MobiDB-lite"/>
    </source>
</evidence>
<sequence>MKAERSFKYDDGRSEWFLTIPAAVTSAEDTRGFIRGSTLKGSLCLISNQQQNDRGRQQTRKGHGREETALHGNESTKL</sequence>
<evidence type="ECO:0000313" key="3">
    <source>
        <dbReference type="Proteomes" id="UP001345963"/>
    </source>
</evidence>
<gene>
    <name evidence="2" type="ORF">ATANTOWER_012732</name>
</gene>
<feature type="compositionally biased region" description="Basic and acidic residues" evidence="1">
    <location>
        <begin position="64"/>
        <end position="78"/>
    </location>
</feature>
<accession>A0ABU7BVB4</accession>
<protein>
    <submittedName>
        <fullName evidence="2">Uncharacterized protein</fullName>
    </submittedName>
</protein>
<dbReference type="EMBL" id="JAHUTI010069112">
    <property type="protein sequence ID" value="MED6254030.1"/>
    <property type="molecule type" value="Genomic_DNA"/>
</dbReference>